<protein>
    <submittedName>
        <fullName evidence="2">Uncharacterized protein</fullName>
    </submittedName>
</protein>
<dbReference type="EMBL" id="CAAALY010095438">
    <property type="protein sequence ID" value="VEL28490.1"/>
    <property type="molecule type" value="Genomic_DNA"/>
</dbReference>
<proteinExistence type="inferred from homology"/>
<dbReference type="PANTHER" id="PTHR10840:SF0">
    <property type="entry name" value="PROGRAMMED CELL DEATH PROTEIN 5"/>
    <property type="match status" value="1"/>
</dbReference>
<keyword evidence="3" id="KW-1185">Reference proteome</keyword>
<dbReference type="AlphaFoldDB" id="A0A448X5E1"/>
<dbReference type="Gene3D" id="1.10.8.140">
    <property type="entry name" value="PDCD5-like"/>
    <property type="match status" value="1"/>
</dbReference>
<evidence type="ECO:0000313" key="2">
    <source>
        <dbReference type="EMBL" id="VEL28490.1"/>
    </source>
</evidence>
<evidence type="ECO:0000313" key="3">
    <source>
        <dbReference type="Proteomes" id="UP000784294"/>
    </source>
</evidence>
<reference evidence="2" key="1">
    <citation type="submission" date="2018-11" db="EMBL/GenBank/DDBJ databases">
        <authorList>
            <consortium name="Pathogen Informatics"/>
        </authorList>
    </citation>
    <scope>NUCLEOTIDE SEQUENCE</scope>
</reference>
<dbReference type="SUPFAM" id="SSF46950">
    <property type="entry name" value="Double-stranded DNA-binding domain"/>
    <property type="match status" value="1"/>
</dbReference>
<sequence>ASQEKQKADAEKERKELRDSVLSRVLDQSARARLNTLKMTKPELAQQVETMLFQMGCSGRIQSQVSSSECHETSLFFFQTRIYILTI</sequence>
<comment type="similarity">
    <text evidence="1">Belongs to the PDCD5 family.</text>
</comment>
<dbReference type="InterPro" id="IPR002836">
    <property type="entry name" value="PDCD5-like"/>
</dbReference>
<dbReference type="Proteomes" id="UP000784294">
    <property type="component" value="Unassembled WGS sequence"/>
</dbReference>
<dbReference type="Pfam" id="PF01984">
    <property type="entry name" value="dsDNA_bind"/>
    <property type="match status" value="1"/>
</dbReference>
<comment type="caution">
    <text evidence="2">The sequence shown here is derived from an EMBL/GenBank/DDBJ whole genome shotgun (WGS) entry which is preliminary data.</text>
</comment>
<dbReference type="GO" id="GO:0003677">
    <property type="term" value="F:DNA binding"/>
    <property type="evidence" value="ECO:0007669"/>
    <property type="project" value="InterPro"/>
</dbReference>
<evidence type="ECO:0000256" key="1">
    <source>
        <dbReference type="ARBA" id="ARBA00010490"/>
    </source>
</evidence>
<feature type="non-terminal residue" evidence="2">
    <location>
        <position position="1"/>
    </location>
</feature>
<name>A0A448X5E1_9PLAT</name>
<organism evidence="2 3">
    <name type="scientific">Protopolystoma xenopodis</name>
    <dbReference type="NCBI Taxonomy" id="117903"/>
    <lineage>
        <taxon>Eukaryota</taxon>
        <taxon>Metazoa</taxon>
        <taxon>Spiralia</taxon>
        <taxon>Lophotrochozoa</taxon>
        <taxon>Platyhelminthes</taxon>
        <taxon>Monogenea</taxon>
        <taxon>Polyopisthocotylea</taxon>
        <taxon>Polystomatidea</taxon>
        <taxon>Polystomatidae</taxon>
        <taxon>Protopolystoma</taxon>
    </lineage>
</organism>
<dbReference type="OrthoDB" id="10252486at2759"/>
<accession>A0A448X5E1</accession>
<gene>
    <name evidence="2" type="ORF">PXEA_LOCUS21930</name>
</gene>
<dbReference type="PANTHER" id="PTHR10840">
    <property type="entry name" value="PROGRAMMED CELL DEATH PROTEIN 5"/>
    <property type="match status" value="1"/>
</dbReference>
<dbReference type="GO" id="GO:0005634">
    <property type="term" value="C:nucleus"/>
    <property type="evidence" value="ECO:0007669"/>
    <property type="project" value="TreeGrafter"/>
</dbReference>
<dbReference type="InterPro" id="IPR036883">
    <property type="entry name" value="PDCD5-like_sf"/>
</dbReference>
<dbReference type="GO" id="GO:0005829">
    <property type="term" value="C:cytosol"/>
    <property type="evidence" value="ECO:0007669"/>
    <property type="project" value="TreeGrafter"/>
</dbReference>